<dbReference type="SUPFAM" id="SSF50685">
    <property type="entry name" value="Barwin-like endoglucanases"/>
    <property type="match status" value="1"/>
</dbReference>
<dbReference type="InterPro" id="IPR010611">
    <property type="entry name" value="3D_dom"/>
</dbReference>
<name>A0A0P0ZA32_9HYPH</name>
<dbReference type="PANTHER" id="PTHR30124">
    <property type="entry name" value="MEMBRANE-BOUND LYTIC MUREIN TRANSGLYCOSYLASE A"/>
    <property type="match status" value="1"/>
</dbReference>
<comment type="catalytic activity">
    <reaction evidence="1">
        <text>Exolytic cleavage of the (1-&gt;4)-beta-glycosidic linkage between N-acetylmuramic acid (MurNAc) and N-acetylglucosamine (GlcNAc) residues in peptidoglycan, from either the reducing or the non-reducing ends of the peptidoglycan chains, with concomitant formation of a 1,6-anhydrobond in the MurNAc residue.</text>
        <dbReference type="EC" id="4.2.2.n1"/>
    </reaction>
</comment>
<sequence length="368" mass="40025">MRPFSMLGDGILADDSLGHTEAFSAFRRSAAELLEGRYKPGSLGLDPIAYRAAAMAALASPNDITNADATAFFRTHFTVLNLRPESESPRKRGFVTGYYEPEVEAAAAPTNEYRTPLYRKPADLVKVDSVNRPPGMDESFRFARRLPSGLLEEYADRPAIERGALRGHGLEIAWLKSPVDAFFIHVQGSARLRMTDGTVKRVGYAAKTGHPFTAIGKVLVDSGELSLAEADMAGIRGWLERHPDRLRWLFDHNRSFIFFAEHSLIDERLGPVGAAKVPLTPLASIAVDRERATYGVPYLIDAPDLAIDGTPYRRIAVAQDTGSAIIGNARADIFLGSGDAAGDIAGRVRHAADFAVLVPRSLAAKLIQ</sequence>
<dbReference type="Pfam" id="PF03562">
    <property type="entry name" value="MltA"/>
    <property type="match status" value="1"/>
</dbReference>
<dbReference type="Gene3D" id="2.40.40.10">
    <property type="entry name" value="RlpA-like domain"/>
    <property type="match status" value="1"/>
</dbReference>
<dbReference type="CDD" id="cd14485">
    <property type="entry name" value="mltA_like_LT_A"/>
    <property type="match status" value="1"/>
</dbReference>
<dbReference type="Gene3D" id="2.40.240.50">
    <property type="entry name" value="Barwin-like endoglucanases"/>
    <property type="match status" value="1"/>
</dbReference>
<dbReference type="CDD" id="cd14668">
    <property type="entry name" value="mlta_B"/>
    <property type="match status" value="1"/>
</dbReference>
<keyword evidence="3" id="KW-0456">Lyase</keyword>
<dbReference type="GO" id="GO:0009253">
    <property type="term" value="P:peptidoglycan catabolic process"/>
    <property type="evidence" value="ECO:0007669"/>
    <property type="project" value="TreeGrafter"/>
</dbReference>
<dbReference type="GO" id="GO:0019867">
    <property type="term" value="C:outer membrane"/>
    <property type="evidence" value="ECO:0007669"/>
    <property type="project" value="InterPro"/>
</dbReference>
<dbReference type="GO" id="GO:0008933">
    <property type="term" value="F:peptidoglycan lytic transglycosylase activity"/>
    <property type="evidence" value="ECO:0007669"/>
    <property type="project" value="TreeGrafter"/>
</dbReference>
<dbReference type="Pfam" id="PF06725">
    <property type="entry name" value="3D"/>
    <property type="match status" value="1"/>
</dbReference>
<dbReference type="PANTHER" id="PTHR30124:SF0">
    <property type="entry name" value="MEMBRANE-BOUND LYTIC MUREIN TRANSGLYCOSYLASE A"/>
    <property type="match status" value="1"/>
</dbReference>
<evidence type="ECO:0000256" key="4">
    <source>
        <dbReference type="ARBA" id="ARBA00023316"/>
    </source>
</evidence>
<dbReference type="InterPro" id="IPR036908">
    <property type="entry name" value="RlpA-like_sf"/>
</dbReference>
<dbReference type="InterPro" id="IPR005300">
    <property type="entry name" value="MltA_B"/>
</dbReference>
<dbReference type="SMART" id="SM00925">
    <property type="entry name" value="MltA"/>
    <property type="match status" value="1"/>
</dbReference>
<evidence type="ECO:0000259" key="6">
    <source>
        <dbReference type="SMART" id="SM00925"/>
    </source>
</evidence>
<organism evidence="7">
    <name type="scientific">Fulvimarina pelagi</name>
    <dbReference type="NCBI Taxonomy" id="217511"/>
    <lineage>
        <taxon>Bacteria</taxon>
        <taxon>Pseudomonadati</taxon>
        <taxon>Pseudomonadota</taxon>
        <taxon>Alphaproteobacteria</taxon>
        <taxon>Hyphomicrobiales</taxon>
        <taxon>Aurantimonadaceae</taxon>
        <taxon>Fulvimarina</taxon>
    </lineage>
</organism>
<dbReference type="InterPro" id="IPR026044">
    <property type="entry name" value="MltA"/>
</dbReference>
<dbReference type="GO" id="GO:0071555">
    <property type="term" value="P:cell wall organization"/>
    <property type="evidence" value="ECO:0007669"/>
    <property type="project" value="UniProtKB-KW"/>
</dbReference>
<dbReference type="PIRSF" id="PIRSF019422">
    <property type="entry name" value="MltA"/>
    <property type="match status" value="1"/>
</dbReference>
<dbReference type="GO" id="GO:0009254">
    <property type="term" value="P:peptidoglycan turnover"/>
    <property type="evidence" value="ECO:0007669"/>
    <property type="project" value="InterPro"/>
</dbReference>
<evidence type="ECO:0000313" key="7">
    <source>
        <dbReference type="EMBL" id="BAT31007.1"/>
    </source>
</evidence>
<evidence type="ECO:0000256" key="3">
    <source>
        <dbReference type="ARBA" id="ARBA00023239"/>
    </source>
</evidence>
<proteinExistence type="predicted"/>
<reference evidence="7" key="1">
    <citation type="journal article" date="2015" name="Proc. Natl. Acad. Sci. U.S.A.">
        <title>Bacterial clade with the ribosomal RNA operon on a small plasmid rather than the chromosome.</title>
        <authorList>
            <person name="Anda M."/>
            <person name="Ohtsubo Y."/>
            <person name="Okubo T."/>
            <person name="Sugawara M."/>
            <person name="Nagata Y."/>
            <person name="Tsuda M."/>
            <person name="Minamisawa K."/>
            <person name="Mitsui H."/>
        </authorList>
    </citation>
    <scope>NUCLEOTIDE SEQUENCE</scope>
    <source>
        <strain evidence="7">DSM 15513</strain>
    </source>
</reference>
<evidence type="ECO:0000256" key="5">
    <source>
        <dbReference type="ARBA" id="ARBA00030918"/>
    </source>
</evidence>
<evidence type="ECO:0000256" key="2">
    <source>
        <dbReference type="ARBA" id="ARBA00012587"/>
    </source>
</evidence>
<evidence type="ECO:0000256" key="1">
    <source>
        <dbReference type="ARBA" id="ARBA00001420"/>
    </source>
</evidence>
<accession>A0A0P0ZA32</accession>
<dbReference type="EC" id="4.2.2.n1" evidence="2"/>
<keyword evidence="4" id="KW-0961">Cell wall biogenesis/degradation</keyword>
<dbReference type="EMBL" id="LC066396">
    <property type="protein sequence ID" value="BAT31007.1"/>
    <property type="molecule type" value="Genomic_DNA"/>
</dbReference>
<dbReference type="RefSeq" id="WP_007068406.1">
    <property type="nucleotide sequence ID" value="NZ_BBWO01000031.1"/>
</dbReference>
<feature type="domain" description="Lytic transglycosylase MltA" evidence="6">
    <location>
        <begin position="102"/>
        <end position="260"/>
    </location>
</feature>
<dbReference type="GO" id="GO:0004553">
    <property type="term" value="F:hydrolase activity, hydrolyzing O-glycosyl compounds"/>
    <property type="evidence" value="ECO:0007669"/>
    <property type="project" value="InterPro"/>
</dbReference>
<protein>
    <recommendedName>
        <fullName evidence="2">peptidoglycan lytic exotransglycosylase</fullName>
        <ecNumber evidence="2">4.2.2.n1</ecNumber>
    </recommendedName>
    <alternativeName>
        <fullName evidence="5">Murein hydrolase A</fullName>
    </alternativeName>
</protein>
<dbReference type="AlphaFoldDB" id="A0A0P0ZA32"/>
<dbReference type="OrthoDB" id="9783686at2"/>